<accession>G0U3D2</accession>
<keyword evidence="1" id="KW-0479">Metal-binding</keyword>
<dbReference type="InterPro" id="IPR033489">
    <property type="entry name" value="RBBP6"/>
</dbReference>
<dbReference type="SUPFAM" id="SSF57850">
    <property type="entry name" value="RING/U-box"/>
    <property type="match status" value="1"/>
</dbReference>
<gene>
    <name evidence="7" type="ORF">TVY486_0906090</name>
</gene>
<dbReference type="GO" id="GO:0006511">
    <property type="term" value="P:ubiquitin-dependent protein catabolic process"/>
    <property type="evidence" value="ECO:0007669"/>
    <property type="project" value="TreeGrafter"/>
</dbReference>
<organism evidence="7">
    <name type="scientific">Trypanosoma vivax (strain Y486)</name>
    <dbReference type="NCBI Taxonomy" id="1055687"/>
    <lineage>
        <taxon>Eukaryota</taxon>
        <taxon>Discoba</taxon>
        <taxon>Euglenozoa</taxon>
        <taxon>Kinetoplastea</taxon>
        <taxon>Metakinetoplastina</taxon>
        <taxon>Trypanosomatida</taxon>
        <taxon>Trypanosomatidae</taxon>
        <taxon>Trypanosoma</taxon>
        <taxon>Duttonella</taxon>
    </lineage>
</organism>
<evidence type="ECO:0000259" key="6">
    <source>
        <dbReference type="PROSITE" id="PS50158"/>
    </source>
</evidence>
<sequence length="316" mass="34248">MGSNDYLHPNEELPAYTVVEVVRHVASGRPGPRREREPGPAPSQARQELTKIGFKGDNPDAQLTEEERLARLSEAVAAETGIDEVTRWRARQMRGRNTGAPMSSRDDMFRPPPPGYICHNCGKKGHLIQHCPASNGQKGLKLLSLPTGIPETMLVECTMDDPAAKFLTRDGRLVKRRLDNASFTGIVSAESTSLRSPTVPSGESVSTNGGQGNKRDDASNDGGSDGRTTAAEEKLYCAWDRVLARNAMKAPCCGALFCENCFNEKVEEAISRDDAGEAPFLCPGCNDPLVVPDVVAAEAERATIENLCSRKRTRGL</sequence>
<dbReference type="SUPFAM" id="SSF57756">
    <property type="entry name" value="Retrovirus zinc finger-like domains"/>
    <property type="match status" value="1"/>
</dbReference>
<evidence type="ECO:0000256" key="4">
    <source>
        <dbReference type="PROSITE-ProRule" id="PRU00047"/>
    </source>
</evidence>
<dbReference type="PANTHER" id="PTHR15439:SF0">
    <property type="entry name" value="CELL DIVISION CYCLE AND APOPTOSIS REGULATOR PROTEIN 1-RELATED"/>
    <property type="match status" value="1"/>
</dbReference>
<dbReference type="Pfam" id="PF13696">
    <property type="entry name" value="zf-CCHC_2"/>
    <property type="match status" value="1"/>
</dbReference>
<evidence type="ECO:0000256" key="3">
    <source>
        <dbReference type="ARBA" id="ARBA00022833"/>
    </source>
</evidence>
<dbReference type="InterPro" id="IPR036875">
    <property type="entry name" value="Znf_CCHC_sf"/>
</dbReference>
<dbReference type="VEuPathDB" id="TriTrypDB:TvY486_0906090"/>
<dbReference type="GO" id="GO:0061630">
    <property type="term" value="F:ubiquitin protein ligase activity"/>
    <property type="evidence" value="ECO:0007669"/>
    <property type="project" value="InterPro"/>
</dbReference>
<proteinExistence type="predicted"/>
<dbReference type="GO" id="GO:0005634">
    <property type="term" value="C:nucleus"/>
    <property type="evidence" value="ECO:0007669"/>
    <property type="project" value="TreeGrafter"/>
</dbReference>
<evidence type="ECO:0000256" key="5">
    <source>
        <dbReference type="SAM" id="MobiDB-lite"/>
    </source>
</evidence>
<dbReference type="Gene3D" id="4.10.60.10">
    <property type="entry name" value="Zinc finger, CCHC-type"/>
    <property type="match status" value="1"/>
</dbReference>
<dbReference type="AlphaFoldDB" id="G0U3D2"/>
<protein>
    <submittedName>
        <fullName evidence="7">Putative nucleic acid binding protein</fullName>
    </submittedName>
</protein>
<dbReference type="InterPro" id="IPR001878">
    <property type="entry name" value="Znf_CCHC"/>
</dbReference>
<dbReference type="GO" id="GO:0003676">
    <property type="term" value="F:nucleic acid binding"/>
    <property type="evidence" value="ECO:0007669"/>
    <property type="project" value="InterPro"/>
</dbReference>
<feature type="region of interest" description="Disordered" evidence="5">
    <location>
        <begin position="24"/>
        <end position="59"/>
    </location>
</feature>
<dbReference type="GO" id="GO:0008270">
    <property type="term" value="F:zinc ion binding"/>
    <property type="evidence" value="ECO:0007669"/>
    <property type="project" value="UniProtKB-KW"/>
</dbReference>
<dbReference type="EMBL" id="HE573025">
    <property type="protein sequence ID" value="CCC50788.1"/>
    <property type="molecule type" value="Genomic_DNA"/>
</dbReference>
<dbReference type="PANTHER" id="PTHR15439">
    <property type="entry name" value="RETINOBLASTOMA-BINDING PROTEIN 6"/>
    <property type="match status" value="1"/>
</dbReference>
<dbReference type="Gene3D" id="3.30.40.10">
    <property type="entry name" value="Zinc/RING finger domain, C3HC4 (zinc finger)"/>
    <property type="match status" value="1"/>
</dbReference>
<keyword evidence="3" id="KW-0862">Zinc</keyword>
<feature type="compositionally biased region" description="Polar residues" evidence="5">
    <location>
        <begin position="191"/>
        <end position="208"/>
    </location>
</feature>
<evidence type="ECO:0000256" key="2">
    <source>
        <dbReference type="ARBA" id="ARBA00022771"/>
    </source>
</evidence>
<dbReference type="PROSITE" id="PS50158">
    <property type="entry name" value="ZF_CCHC"/>
    <property type="match status" value="1"/>
</dbReference>
<evidence type="ECO:0000256" key="1">
    <source>
        <dbReference type="ARBA" id="ARBA00022723"/>
    </source>
</evidence>
<reference evidence="7" key="1">
    <citation type="journal article" date="2012" name="Proc. Natl. Acad. Sci. U.S.A.">
        <title>Antigenic diversity is generated by distinct evolutionary mechanisms in African trypanosome species.</title>
        <authorList>
            <person name="Jackson A.P."/>
            <person name="Berry A."/>
            <person name="Aslett M."/>
            <person name="Allison H.C."/>
            <person name="Burton P."/>
            <person name="Vavrova-Anderson J."/>
            <person name="Brown R."/>
            <person name="Browne H."/>
            <person name="Corton N."/>
            <person name="Hauser H."/>
            <person name="Gamble J."/>
            <person name="Gilderthorp R."/>
            <person name="Marcello L."/>
            <person name="McQuillan J."/>
            <person name="Otto T.D."/>
            <person name="Quail M.A."/>
            <person name="Sanders M.J."/>
            <person name="van Tonder A."/>
            <person name="Ginger M.L."/>
            <person name="Field M.C."/>
            <person name="Barry J.D."/>
            <person name="Hertz-Fowler C."/>
            <person name="Berriman M."/>
        </authorList>
    </citation>
    <scope>NUCLEOTIDE SEQUENCE</scope>
    <source>
        <strain evidence="7">Y486</strain>
    </source>
</reference>
<dbReference type="InterPro" id="IPR013083">
    <property type="entry name" value="Znf_RING/FYVE/PHD"/>
</dbReference>
<name>G0U3D2_TRYVY</name>
<dbReference type="GO" id="GO:0006397">
    <property type="term" value="P:mRNA processing"/>
    <property type="evidence" value="ECO:0007669"/>
    <property type="project" value="InterPro"/>
</dbReference>
<evidence type="ECO:0000313" key="7">
    <source>
        <dbReference type="EMBL" id="CCC50788.1"/>
    </source>
</evidence>
<feature type="domain" description="CCHC-type" evidence="6">
    <location>
        <begin position="118"/>
        <end position="132"/>
    </location>
</feature>
<feature type="region of interest" description="Disordered" evidence="5">
    <location>
        <begin position="191"/>
        <end position="227"/>
    </location>
</feature>
<dbReference type="InterPro" id="IPR025829">
    <property type="entry name" value="Zn_knuckle_CX2CX3GHX4C"/>
</dbReference>
<keyword evidence="2 4" id="KW-0863">Zinc-finger</keyword>
<dbReference type="GO" id="GO:0016567">
    <property type="term" value="P:protein ubiquitination"/>
    <property type="evidence" value="ECO:0007669"/>
    <property type="project" value="InterPro"/>
</dbReference>